<dbReference type="SUPFAM" id="SSF48371">
    <property type="entry name" value="ARM repeat"/>
    <property type="match status" value="2"/>
</dbReference>
<gene>
    <name evidence="4" type="ORF">HYPBUDRAFT_141631</name>
</gene>
<dbReference type="STRING" id="984485.A0A1E4RFB2"/>
<keyword evidence="5" id="KW-1185">Reference proteome</keyword>
<feature type="domain" description="UNC-45/Cro1/She4 central" evidence="3">
    <location>
        <begin position="138"/>
        <end position="292"/>
    </location>
</feature>
<dbReference type="InterPro" id="IPR024660">
    <property type="entry name" value="UCS_central_dom"/>
</dbReference>
<dbReference type="OrthoDB" id="5574718at2759"/>
<proteinExistence type="predicted"/>
<name>A0A1E4RFB2_9ASCO</name>
<dbReference type="AlphaFoldDB" id="A0A1E4RFB2"/>
<dbReference type="Gene3D" id="1.25.10.100">
    <property type="match status" value="1"/>
</dbReference>
<dbReference type="Gene3D" id="1.25.10.10">
    <property type="entry name" value="Leucine-rich Repeat Variant"/>
    <property type="match status" value="1"/>
</dbReference>
<dbReference type="RefSeq" id="XP_020074882.1">
    <property type="nucleotide sequence ID" value="XM_020219793.1"/>
</dbReference>
<dbReference type="GO" id="GO:0051879">
    <property type="term" value="F:Hsp90 protein binding"/>
    <property type="evidence" value="ECO:0007669"/>
    <property type="project" value="TreeGrafter"/>
</dbReference>
<dbReference type="Proteomes" id="UP000095085">
    <property type="component" value="Unassembled WGS sequence"/>
</dbReference>
<dbReference type="EMBL" id="KV454543">
    <property type="protein sequence ID" value="ODV65815.1"/>
    <property type="molecule type" value="Genomic_DNA"/>
</dbReference>
<reference evidence="5" key="1">
    <citation type="submission" date="2016-05" db="EMBL/GenBank/DDBJ databases">
        <title>Comparative genomics of biotechnologically important yeasts.</title>
        <authorList>
            <consortium name="DOE Joint Genome Institute"/>
            <person name="Riley R."/>
            <person name="Haridas S."/>
            <person name="Wolfe K.H."/>
            <person name="Lopes M.R."/>
            <person name="Hittinger C.T."/>
            <person name="Goker M."/>
            <person name="Salamov A."/>
            <person name="Wisecaver J."/>
            <person name="Long T.M."/>
            <person name="Aerts A.L."/>
            <person name="Barry K."/>
            <person name="Choi C."/>
            <person name="Clum A."/>
            <person name="Coughlan A.Y."/>
            <person name="Deshpande S."/>
            <person name="Douglass A.P."/>
            <person name="Hanson S.J."/>
            <person name="Klenk H.-P."/>
            <person name="Labutti K."/>
            <person name="Lapidus A."/>
            <person name="Lindquist E."/>
            <person name="Lipzen A."/>
            <person name="Meier-Kolthoff J.P."/>
            <person name="Ohm R.A."/>
            <person name="Otillar R.P."/>
            <person name="Pangilinan J."/>
            <person name="Peng Y."/>
            <person name="Rokas A."/>
            <person name="Rosa C.A."/>
            <person name="Scheuner C."/>
            <person name="Sibirny A.A."/>
            <person name="Slot J.C."/>
            <person name="Stielow J.B."/>
            <person name="Sun H."/>
            <person name="Kurtzman C.P."/>
            <person name="Blackwell M."/>
            <person name="Grigoriev I.V."/>
            <person name="Jeffries T.W."/>
        </authorList>
    </citation>
    <scope>NUCLEOTIDE SEQUENCE [LARGE SCALE GENOMIC DNA]</scope>
    <source>
        <strain evidence="5">NRRL Y-1933</strain>
    </source>
</reference>
<dbReference type="PANTHER" id="PTHR45994:SF1">
    <property type="entry name" value="FI21225P1"/>
    <property type="match status" value="1"/>
</dbReference>
<comment type="subcellular location">
    <subcellularLocation>
        <location evidence="1">Cytoplasm</location>
    </subcellularLocation>
</comment>
<accession>A0A1E4RFB2</accession>
<dbReference type="Pfam" id="PF11701">
    <property type="entry name" value="UNC45-central"/>
    <property type="match status" value="1"/>
</dbReference>
<organism evidence="4 5">
    <name type="scientific">Hyphopichia burtonii NRRL Y-1933</name>
    <dbReference type="NCBI Taxonomy" id="984485"/>
    <lineage>
        <taxon>Eukaryota</taxon>
        <taxon>Fungi</taxon>
        <taxon>Dikarya</taxon>
        <taxon>Ascomycota</taxon>
        <taxon>Saccharomycotina</taxon>
        <taxon>Pichiomycetes</taxon>
        <taxon>Debaryomycetaceae</taxon>
        <taxon>Hyphopichia</taxon>
    </lineage>
</organism>
<keyword evidence="2" id="KW-0963">Cytoplasm</keyword>
<dbReference type="PANTHER" id="PTHR45994">
    <property type="entry name" value="FI21225P1"/>
    <property type="match status" value="1"/>
</dbReference>
<evidence type="ECO:0000313" key="5">
    <source>
        <dbReference type="Proteomes" id="UP000095085"/>
    </source>
</evidence>
<dbReference type="InterPro" id="IPR016024">
    <property type="entry name" value="ARM-type_fold"/>
</dbReference>
<evidence type="ECO:0000259" key="3">
    <source>
        <dbReference type="Pfam" id="PF11701"/>
    </source>
</evidence>
<evidence type="ECO:0000256" key="1">
    <source>
        <dbReference type="ARBA" id="ARBA00004496"/>
    </source>
</evidence>
<protein>
    <recommendedName>
        <fullName evidence="3">UNC-45/Cro1/She4 central domain-containing protein</fullName>
    </recommendedName>
</protein>
<dbReference type="GeneID" id="30994343"/>
<dbReference type="InterPro" id="IPR011989">
    <property type="entry name" value="ARM-like"/>
</dbReference>
<sequence>MSESIAEQLDRLHISDSQVDEALRVFNINHSKELITPNVVETLVKCSDNHISAKILFDLLEEDNAAFLYGIGLLDKDGIKVLSNVLHYYVRDNNRLGFEMLKVNLRFLKESLNDESTLCYLKIYFNLITKLELVNPHHLSILLGLINVKNDEINSLILLIVINFLQKNESESNEQIKDYLEILVDEDIHLNIANKKYLNLVKVLECLFPITPIINQIYTTEKMKKIILEKIRVENRNEMIIVETLRLVCSSCIDDKCRSFNVEHYLDLLSFAIENSLNDKIKYLSVLATIKLWNFIQLDKKKVCSIEDLYSRLVEYFNKTDNLDKDELLTYIIESLAYLTINHKVKKSLRSEQSIIEQLIGVLPTLNESQIVYGILVIFVNLSQFKDNNKSQDHKTIDYLKNYSQPSGEKQQFKEDPAEINSFNESLNEQNIISVISSLKVKNSNIMSQFINIIYNILFNQSKQVKVKMVEQGAINILIDYMIQHSKIKNGETSPIKENEIRLNSIRSLSRILISINPKLGFKKYDIKTCIPFLIELLGPNINKNFNEEYLYDITSLDKFETLMALTNISAINDQELKKYIINKTFDQYLDNFIIDNNEDLQRCSWELIANLIDEPIMLAKFFNFDKKEVLKRCLIMIKLLNSTNNRLQIAISNLLVNSTQDYQFICYQIMNKLEIINELIKVINQVIQNQFNDDELMIRLSYLLNNLITISYNQEYLKIFQTNNQLITNIAKLIHKNDEFKQISIDSLKMITEKS</sequence>
<evidence type="ECO:0000256" key="2">
    <source>
        <dbReference type="ARBA" id="ARBA00022490"/>
    </source>
</evidence>
<dbReference type="GO" id="GO:0005737">
    <property type="term" value="C:cytoplasm"/>
    <property type="evidence" value="ECO:0007669"/>
    <property type="project" value="UniProtKB-SubCell"/>
</dbReference>
<evidence type="ECO:0000313" key="4">
    <source>
        <dbReference type="EMBL" id="ODV65815.1"/>
    </source>
</evidence>